<dbReference type="SUPFAM" id="SSF53067">
    <property type="entry name" value="Actin-like ATPase domain"/>
    <property type="match status" value="2"/>
</dbReference>
<dbReference type="EMBL" id="HG001531">
    <property type="protein sequence ID" value="CDF32634.1"/>
    <property type="molecule type" value="Genomic_DNA"/>
</dbReference>
<name>R7Q3N8_CHOCR</name>
<dbReference type="Pfam" id="PF00022">
    <property type="entry name" value="Actin"/>
    <property type="match status" value="1"/>
</dbReference>
<dbReference type="SMART" id="SM00268">
    <property type="entry name" value="ACTIN"/>
    <property type="match status" value="1"/>
</dbReference>
<organism evidence="4 5">
    <name type="scientific">Chondrus crispus</name>
    <name type="common">Carrageen Irish moss</name>
    <name type="synonym">Polymorpha crispa</name>
    <dbReference type="NCBI Taxonomy" id="2769"/>
    <lineage>
        <taxon>Eukaryota</taxon>
        <taxon>Rhodophyta</taxon>
        <taxon>Florideophyceae</taxon>
        <taxon>Rhodymeniophycidae</taxon>
        <taxon>Gigartinales</taxon>
        <taxon>Gigartinaceae</taxon>
        <taxon>Chondrus</taxon>
    </lineage>
</organism>
<dbReference type="OMA" id="FFEEYEC"/>
<comment type="subcellular location">
    <subcellularLocation>
        <location evidence="1">Cytoplasm</location>
    </subcellularLocation>
</comment>
<dbReference type="STRING" id="2769.R7Q3N8"/>
<comment type="similarity">
    <text evidence="2">Belongs to the actin family. ARP6 subfamily.</text>
</comment>
<evidence type="ECO:0000256" key="2">
    <source>
        <dbReference type="ARBA" id="ARBA00005665"/>
    </source>
</evidence>
<evidence type="ECO:0000256" key="1">
    <source>
        <dbReference type="ARBA" id="ARBA00004496"/>
    </source>
</evidence>
<dbReference type="Gramene" id="CDF32634">
    <property type="protein sequence ID" value="CDF32634"/>
    <property type="gene ID" value="CHC_T00008511001"/>
</dbReference>
<dbReference type="PhylomeDB" id="R7Q3N8"/>
<dbReference type="Gene3D" id="3.30.420.40">
    <property type="match status" value="2"/>
</dbReference>
<dbReference type="RefSeq" id="XP_005712405.1">
    <property type="nucleotide sequence ID" value="XM_005712348.1"/>
</dbReference>
<dbReference type="FunFam" id="3.90.640.10:FF:000014">
    <property type="entry name" value="Putative actin-related protein 6"/>
    <property type="match status" value="1"/>
</dbReference>
<dbReference type="Gene3D" id="3.90.640.10">
    <property type="entry name" value="Actin, Chain A, domain 4"/>
    <property type="match status" value="1"/>
</dbReference>
<dbReference type="InterPro" id="IPR004000">
    <property type="entry name" value="Actin"/>
</dbReference>
<sequence length="424" mass="46088">MPSVGVFLDNGGGLIKACQLPLSRTTASPSPPPLPASLTVPNALGRLSKHALPPPPELLGKSRRPAGMLVGGELLVAPDVTGMVLRRPVDRGVVALWDAQRDVWASVFSKQLGIDLDNPVDTALIVTEPLGLPVHMRRAMDELVFEEFGFAECAPVCPQRLAAAGARRPTALILDSGFSATSAVPVVDGVELALCARRLSLGGKALTNILKETVSFRSVNLMDEGVVVEAVKERLCYVSLDYHEELAQCKKGENRIRREYVLPDMSRIGGDRLGHVLTEDEETDGTEQILPMNNERISVPEILFNPSDVGLQQAGLAEIIFQAIQACPEDLHAQLYANVVLTGGNCKFGNFYQRVVQELRPLVRDNYDVCVNMGDDPVLTTYQGGARALSDDHVPLNFVTKALYEENGSDAVLRQLYKDSDNDR</sequence>
<evidence type="ECO:0000256" key="3">
    <source>
        <dbReference type="ARBA" id="ARBA00022490"/>
    </source>
</evidence>
<dbReference type="CDD" id="cd10210">
    <property type="entry name" value="ASKHA_NBD_Arp6"/>
    <property type="match status" value="1"/>
</dbReference>
<proteinExistence type="inferred from homology"/>
<dbReference type="GO" id="GO:0005737">
    <property type="term" value="C:cytoplasm"/>
    <property type="evidence" value="ECO:0007669"/>
    <property type="project" value="UniProtKB-SubCell"/>
</dbReference>
<dbReference type="Gene3D" id="2.30.36.70">
    <property type="entry name" value="Actin, Chain A, domain 2"/>
    <property type="match status" value="1"/>
</dbReference>
<dbReference type="GO" id="GO:0005634">
    <property type="term" value="C:nucleus"/>
    <property type="evidence" value="ECO:0007669"/>
    <property type="project" value="UniProtKB-ARBA"/>
</dbReference>
<evidence type="ECO:0000313" key="4">
    <source>
        <dbReference type="EMBL" id="CDF32634.1"/>
    </source>
</evidence>
<dbReference type="PANTHER" id="PTHR11937">
    <property type="entry name" value="ACTIN"/>
    <property type="match status" value="1"/>
</dbReference>
<protein>
    <submittedName>
        <fullName evidence="4">ARPC3</fullName>
    </submittedName>
</protein>
<evidence type="ECO:0000313" key="5">
    <source>
        <dbReference type="Proteomes" id="UP000012073"/>
    </source>
</evidence>
<accession>R7Q3N8</accession>
<dbReference type="OrthoDB" id="6220758at2759"/>
<keyword evidence="5" id="KW-1185">Reference proteome</keyword>
<dbReference type="GeneID" id="17320158"/>
<keyword evidence="3" id="KW-0963">Cytoplasm</keyword>
<dbReference type="KEGG" id="ccp:CHC_T00008511001"/>
<gene>
    <name evidence="4" type="ORF">CHC_T00008511001</name>
</gene>
<dbReference type="InterPro" id="IPR043129">
    <property type="entry name" value="ATPase_NBD"/>
</dbReference>
<dbReference type="Proteomes" id="UP000012073">
    <property type="component" value="Unassembled WGS sequence"/>
</dbReference>
<dbReference type="AlphaFoldDB" id="R7Q3N8"/>
<reference evidence="5" key="1">
    <citation type="journal article" date="2013" name="Proc. Natl. Acad. Sci. U.S.A.">
        <title>Genome structure and metabolic features in the red seaweed Chondrus crispus shed light on evolution of the Archaeplastida.</title>
        <authorList>
            <person name="Collen J."/>
            <person name="Porcel B."/>
            <person name="Carre W."/>
            <person name="Ball S.G."/>
            <person name="Chaparro C."/>
            <person name="Tonon T."/>
            <person name="Barbeyron T."/>
            <person name="Michel G."/>
            <person name="Noel B."/>
            <person name="Valentin K."/>
            <person name="Elias M."/>
            <person name="Artiguenave F."/>
            <person name="Arun A."/>
            <person name="Aury J.M."/>
            <person name="Barbosa-Neto J.F."/>
            <person name="Bothwell J.H."/>
            <person name="Bouget F.Y."/>
            <person name="Brillet L."/>
            <person name="Cabello-Hurtado F."/>
            <person name="Capella-Gutierrez S."/>
            <person name="Charrier B."/>
            <person name="Cladiere L."/>
            <person name="Cock J.M."/>
            <person name="Coelho S.M."/>
            <person name="Colleoni C."/>
            <person name="Czjzek M."/>
            <person name="Da Silva C."/>
            <person name="Delage L."/>
            <person name="Denoeud F."/>
            <person name="Deschamps P."/>
            <person name="Dittami S.M."/>
            <person name="Gabaldon T."/>
            <person name="Gachon C.M."/>
            <person name="Groisillier A."/>
            <person name="Herve C."/>
            <person name="Jabbari K."/>
            <person name="Katinka M."/>
            <person name="Kloareg B."/>
            <person name="Kowalczyk N."/>
            <person name="Labadie K."/>
            <person name="Leblanc C."/>
            <person name="Lopez P.J."/>
            <person name="McLachlan D.H."/>
            <person name="Meslet-Cladiere L."/>
            <person name="Moustafa A."/>
            <person name="Nehr Z."/>
            <person name="Nyvall Collen P."/>
            <person name="Panaud O."/>
            <person name="Partensky F."/>
            <person name="Poulain J."/>
            <person name="Rensing S.A."/>
            <person name="Rousvoal S."/>
            <person name="Samson G."/>
            <person name="Symeonidi A."/>
            <person name="Weissenbach J."/>
            <person name="Zambounis A."/>
            <person name="Wincker P."/>
            <person name="Boyen C."/>
        </authorList>
    </citation>
    <scope>NUCLEOTIDE SEQUENCE [LARGE SCALE GENOMIC DNA]</scope>
    <source>
        <strain evidence="5">cv. Stackhouse</strain>
    </source>
</reference>